<feature type="domain" description="Secretion system C-terminal sorting" evidence="1">
    <location>
        <begin position="93"/>
        <end position="173"/>
    </location>
</feature>
<evidence type="ECO:0000313" key="2">
    <source>
        <dbReference type="EMBL" id="HGK63187.1"/>
    </source>
</evidence>
<comment type="caution">
    <text evidence="2">The sequence shown here is derived from an EMBL/GenBank/DDBJ whole genome shotgun (WGS) entry which is preliminary data.</text>
</comment>
<sequence length="176" mass="20135">MNKFITLFTFFVIAFSQPSICEWQVIANSGGNLNNPSHYVSSTLGQLAIGKMSNPNLFAFSGFWLPLFGGQPSVKEDEEIKNLPIITKLYQPFPNPFFSSVLIAYSLEKEENTKILIYSLDGSLVRILFNEKEKRGRHIIKWDGKDNKGKTVNKGVYFLRFITNNYQERKKIIKGD</sequence>
<dbReference type="EMBL" id="DTDR01000035">
    <property type="protein sequence ID" value="HGK63187.1"/>
    <property type="molecule type" value="Genomic_DNA"/>
</dbReference>
<dbReference type="Gene3D" id="2.60.40.4070">
    <property type="match status" value="1"/>
</dbReference>
<protein>
    <submittedName>
        <fullName evidence="2">T9SS type A sorting domain-containing protein</fullName>
    </submittedName>
</protein>
<dbReference type="NCBIfam" id="TIGR04183">
    <property type="entry name" value="Por_Secre_tail"/>
    <property type="match status" value="1"/>
</dbReference>
<organism evidence="2">
    <name type="scientific">candidate division WOR-3 bacterium</name>
    <dbReference type="NCBI Taxonomy" id="2052148"/>
    <lineage>
        <taxon>Bacteria</taxon>
        <taxon>Bacteria division WOR-3</taxon>
    </lineage>
</organism>
<evidence type="ECO:0000259" key="1">
    <source>
        <dbReference type="Pfam" id="PF18962"/>
    </source>
</evidence>
<dbReference type="AlphaFoldDB" id="A0A7V3ZU22"/>
<dbReference type="Pfam" id="PF18962">
    <property type="entry name" value="Por_Secre_tail"/>
    <property type="match status" value="1"/>
</dbReference>
<name>A0A7V3ZU22_UNCW3</name>
<reference evidence="2" key="1">
    <citation type="journal article" date="2020" name="mSystems">
        <title>Genome- and Community-Level Interaction Insights into Carbon Utilization and Element Cycling Functions of Hydrothermarchaeota in Hydrothermal Sediment.</title>
        <authorList>
            <person name="Zhou Z."/>
            <person name="Liu Y."/>
            <person name="Xu W."/>
            <person name="Pan J."/>
            <person name="Luo Z.H."/>
            <person name="Li M."/>
        </authorList>
    </citation>
    <scope>NUCLEOTIDE SEQUENCE [LARGE SCALE GENOMIC DNA]</scope>
    <source>
        <strain evidence="2">SpSt-697</strain>
    </source>
</reference>
<accession>A0A7V3ZU22</accession>
<dbReference type="InterPro" id="IPR026444">
    <property type="entry name" value="Secre_tail"/>
</dbReference>
<gene>
    <name evidence="2" type="ORF">ENU74_01115</name>
</gene>
<proteinExistence type="predicted"/>